<gene>
    <name evidence="1" type="ORF">LTS18_007286</name>
</gene>
<name>A0ACC3DPH9_9PEZI</name>
<evidence type="ECO:0000313" key="1">
    <source>
        <dbReference type="EMBL" id="KAK3078527.1"/>
    </source>
</evidence>
<evidence type="ECO:0000313" key="2">
    <source>
        <dbReference type="Proteomes" id="UP001186974"/>
    </source>
</evidence>
<dbReference type="EMBL" id="JAWDJW010001821">
    <property type="protein sequence ID" value="KAK3078527.1"/>
    <property type="molecule type" value="Genomic_DNA"/>
</dbReference>
<feature type="non-terminal residue" evidence="1">
    <location>
        <position position="1"/>
    </location>
</feature>
<keyword evidence="2" id="KW-1185">Reference proteome</keyword>
<dbReference type="Proteomes" id="UP001186974">
    <property type="component" value="Unassembled WGS sequence"/>
</dbReference>
<accession>A0ACC3DPH9</accession>
<organism evidence="1 2">
    <name type="scientific">Coniosporium uncinatum</name>
    <dbReference type="NCBI Taxonomy" id="93489"/>
    <lineage>
        <taxon>Eukaryota</taxon>
        <taxon>Fungi</taxon>
        <taxon>Dikarya</taxon>
        <taxon>Ascomycota</taxon>
        <taxon>Pezizomycotina</taxon>
        <taxon>Dothideomycetes</taxon>
        <taxon>Dothideomycetes incertae sedis</taxon>
        <taxon>Coniosporium</taxon>
    </lineage>
</organism>
<sequence length="167" mass="17467">IETWLPQLPLHTILTTLSVLFDRIPSADTSTDTPAALAALRTIDPSSLPLEPSPIRIHLFEWSALSLGWYESLLWGFIFTSELSVSKGSSQGVWNGTGVKLFRVQEGPVQTPSLLAPRGAVDAVGSNLVQRIGSLGVRAGQVARGGVAGGGGGANPRVEGGATVRDV</sequence>
<proteinExistence type="predicted"/>
<protein>
    <submittedName>
        <fullName evidence="1">Uncharacterized protein</fullName>
    </submittedName>
</protein>
<reference evidence="1" key="1">
    <citation type="submission" date="2024-09" db="EMBL/GenBank/DDBJ databases">
        <title>Black Yeasts Isolated from many extreme environments.</title>
        <authorList>
            <person name="Coleine C."/>
            <person name="Stajich J.E."/>
            <person name="Selbmann L."/>
        </authorList>
    </citation>
    <scope>NUCLEOTIDE SEQUENCE</scope>
    <source>
        <strain evidence="1">CCFEE 5737</strain>
    </source>
</reference>
<comment type="caution">
    <text evidence="1">The sequence shown here is derived from an EMBL/GenBank/DDBJ whole genome shotgun (WGS) entry which is preliminary data.</text>
</comment>